<reference evidence="2 3" key="1">
    <citation type="submission" date="2020-04" db="EMBL/GenBank/DDBJ databases">
        <authorList>
            <person name="Depoorter E."/>
        </authorList>
    </citation>
    <scope>NUCLEOTIDE SEQUENCE [LARGE SCALE GENOMIC DNA]</scope>
    <source>
        <strain evidence="2 3">BCC0217</strain>
    </source>
</reference>
<proteinExistence type="predicted"/>
<dbReference type="EMBL" id="CABWIL020000005">
    <property type="protein sequence ID" value="CAB3962356.1"/>
    <property type="molecule type" value="Genomic_DNA"/>
</dbReference>
<name>A0A6J5IPW5_9BURK</name>
<evidence type="ECO:0000313" key="2">
    <source>
        <dbReference type="EMBL" id="CAB3962356.1"/>
    </source>
</evidence>
<dbReference type="RefSeq" id="WP_205183183.1">
    <property type="nucleotide sequence ID" value="NZ_CABWIL020000005.1"/>
</dbReference>
<dbReference type="Pfam" id="PF12225">
    <property type="entry name" value="DUF5981"/>
    <property type="match status" value="1"/>
</dbReference>
<evidence type="ECO:0000259" key="1">
    <source>
        <dbReference type="Pfam" id="PF12225"/>
    </source>
</evidence>
<gene>
    <name evidence="2" type="ORF">BLA3211_01742</name>
</gene>
<accession>A0A6J5IPW5</accession>
<dbReference type="AlphaFoldDB" id="A0A6J5IPW5"/>
<feature type="domain" description="Methylene-tetrahydrofolate reductase C-terminal-like" evidence="1">
    <location>
        <begin position="6"/>
        <end position="87"/>
    </location>
</feature>
<dbReference type="Proteomes" id="UP000494301">
    <property type="component" value="Unassembled WGS sequence"/>
</dbReference>
<organism evidence="2 3">
    <name type="scientific">Burkholderia aenigmatica</name>
    <dbReference type="NCBI Taxonomy" id="2015348"/>
    <lineage>
        <taxon>Bacteria</taxon>
        <taxon>Pseudomonadati</taxon>
        <taxon>Pseudomonadota</taxon>
        <taxon>Betaproteobacteria</taxon>
        <taxon>Burkholderiales</taxon>
        <taxon>Burkholderiaceae</taxon>
        <taxon>Burkholderia</taxon>
        <taxon>Burkholderia cepacia complex</taxon>
    </lineage>
</organism>
<sequence>MAADALHAVERTVKRPLVGCDTCGRCRLQDTLYVCPETCPKGLANGPCGGTRLNRCEFGDRECVHSVKYRIAKSANQLAVLAQTLIPCIEAGNRHRSSWPEWFEPEDSTPER</sequence>
<dbReference type="InterPro" id="IPR022026">
    <property type="entry name" value="DUF5981"/>
</dbReference>
<evidence type="ECO:0000313" key="3">
    <source>
        <dbReference type="Proteomes" id="UP000494301"/>
    </source>
</evidence>
<protein>
    <recommendedName>
        <fullName evidence="1">Methylene-tetrahydrofolate reductase C-terminal-like domain-containing protein</fullName>
    </recommendedName>
</protein>